<dbReference type="EMBL" id="CAJJDP010000008">
    <property type="protein sequence ID" value="CAD8138087.1"/>
    <property type="molecule type" value="Genomic_DNA"/>
</dbReference>
<protein>
    <recommendedName>
        <fullName evidence="10">Palmitoyltransferase</fullName>
        <ecNumber evidence="10">2.3.1.225</ecNumber>
    </recommendedName>
</protein>
<evidence type="ECO:0000259" key="11">
    <source>
        <dbReference type="Pfam" id="PF01529"/>
    </source>
</evidence>
<dbReference type="PANTHER" id="PTHR22883:SF43">
    <property type="entry name" value="PALMITOYLTRANSFERASE APP"/>
    <property type="match status" value="1"/>
</dbReference>
<reference evidence="12" key="1">
    <citation type="submission" date="2021-01" db="EMBL/GenBank/DDBJ databases">
        <authorList>
            <consortium name="Genoscope - CEA"/>
            <person name="William W."/>
        </authorList>
    </citation>
    <scope>NUCLEOTIDE SEQUENCE</scope>
</reference>
<feature type="transmembrane region" description="Helical" evidence="10">
    <location>
        <begin position="35"/>
        <end position="53"/>
    </location>
</feature>
<dbReference type="GO" id="GO:0005783">
    <property type="term" value="C:endoplasmic reticulum"/>
    <property type="evidence" value="ECO:0007669"/>
    <property type="project" value="TreeGrafter"/>
</dbReference>
<evidence type="ECO:0000313" key="12">
    <source>
        <dbReference type="EMBL" id="CAD8138087.1"/>
    </source>
</evidence>
<accession>A0A8S1SFI1</accession>
<feature type="domain" description="Palmitoyltransferase DHHC" evidence="11">
    <location>
        <begin position="112"/>
        <end position="228"/>
    </location>
</feature>
<evidence type="ECO:0000256" key="3">
    <source>
        <dbReference type="ARBA" id="ARBA00022692"/>
    </source>
</evidence>
<comment type="catalytic activity">
    <reaction evidence="9 10">
        <text>L-cysteinyl-[protein] + hexadecanoyl-CoA = S-hexadecanoyl-L-cysteinyl-[protein] + CoA</text>
        <dbReference type="Rhea" id="RHEA:36683"/>
        <dbReference type="Rhea" id="RHEA-COMP:10131"/>
        <dbReference type="Rhea" id="RHEA-COMP:11032"/>
        <dbReference type="ChEBI" id="CHEBI:29950"/>
        <dbReference type="ChEBI" id="CHEBI:57287"/>
        <dbReference type="ChEBI" id="CHEBI:57379"/>
        <dbReference type="ChEBI" id="CHEBI:74151"/>
        <dbReference type="EC" id="2.3.1.225"/>
    </reaction>
</comment>
<evidence type="ECO:0000256" key="5">
    <source>
        <dbReference type="ARBA" id="ARBA00023136"/>
    </source>
</evidence>
<keyword evidence="6" id="KW-0564">Palmitate</keyword>
<comment type="domain">
    <text evidence="10">The DHHC domain is required for palmitoyltransferase activity.</text>
</comment>
<keyword evidence="2 10" id="KW-0808">Transferase</keyword>
<feature type="transmembrane region" description="Helical" evidence="10">
    <location>
        <begin position="196"/>
        <end position="218"/>
    </location>
</feature>
<evidence type="ECO:0000256" key="7">
    <source>
        <dbReference type="ARBA" id="ARBA00023288"/>
    </source>
</evidence>
<keyword evidence="3 10" id="KW-0812">Transmembrane</keyword>
<dbReference type="AlphaFoldDB" id="A0A8S1SFI1"/>
<dbReference type="OrthoDB" id="9909019at2759"/>
<keyword evidence="8 10" id="KW-0012">Acyltransferase</keyword>
<keyword evidence="5 10" id="KW-0472">Membrane</keyword>
<evidence type="ECO:0000313" key="13">
    <source>
        <dbReference type="Proteomes" id="UP000683925"/>
    </source>
</evidence>
<dbReference type="EC" id="2.3.1.225" evidence="10"/>
<evidence type="ECO:0000256" key="1">
    <source>
        <dbReference type="ARBA" id="ARBA00004127"/>
    </source>
</evidence>
<evidence type="ECO:0000256" key="9">
    <source>
        <dbReference type="ARBA" id="ARBA00048048"/>
    </source>
</evidence>
<dbReference type="GO" id="GO:0005794">
    <property type="term" value="C:Golgi apparatus"/>
    <property type="evidence" value="ECO:0007669"/>
    <property type="project" value="TreeGrafter"/>
</dbReference>
<comment type="subcellular location">
    <subcellularLocation>
        <location evidence="1">Endomembrane system</location>
        <topology evidence="1">Multi-pass membrane protein</topology>
    </subcellularLocation>
</comment>
<evidence type="ECO:0000256" key="4">
    <source>
        <dbReference type="ARBA" id="ARBA00022989"/>
    </source>
</evidence>
<keyword evidence="4 10" id="KW-1133">Transmembrane helix</keyword>
<dbReference type="GO" id="GO:0006612">
    <property type="term" value="P:protein targeting to membrane"/>
    <property type="evidence" value="ECO:0007669"/>
    <property type="project" value="TreeGrafter"/>
</dbReference>
<dbReference type="OMA" id="TECYLIP"/>
<evidence type="ECO:0000256" key="6">
    <source>
        <dbReference type="ARBA" id="ARBA00023139"/>
    </source>
</evidence>
<keyword evidence="13" id="KW-1185">Reference proteome</keyword>
<dbReference type="GO" id="GO:0019706">
    <property type="term" value="F:protein-cysteine S-palmitoyltransferase activity"/>
    <property type="evidence" value="ECO:0007669"/>
    <property type="project" value="UniProtKB-EC"/>
</dbReference>
<sequence length="410" mass="48973">MKIHSQDSTVPYYQVYLGKSKYCFKGRLVMGYSRIMFTLSFAFLNSLSLVQLFRIDPKWDIFLAEIILIFLTDAYCQDQILKFKRYTECYLIPLRLKSTAELILVSQTKLCEFKFCDTCKIYKTSTTAHCRRCDNCVQGFDHHCVWLGQCIGQRNYRYFYCFILFLTIMLTFLLIVQIKHLADMDDYFIIELLSYALNTFGFLLFSTYLLVLHTYFIFANKTTYEYLTINRFVINHHKLLFYQGQGILLQRRLTRWHQGVWQKLLKPIRSQFISFTSQVYCEVPSNVQQQRVQQKIQFMYNDTIDKIHMDDKTKTYQSELCSVQQNRQMLTSRQNETTFHQQEYDFRFLKVESESNGEQINQLSHDSREEKQNLKIYGLSKSQQIGYQDLQKEMATKFSKQLNDAQNQQI</sequence>
<dbReference type="PANTHER" id="PTHR22883">
    <property type="entry name" value="ZINC FINGER DHHC DOMAIN CONTAINING PROTEIN"/>
    <property type="match status" value="1"/>
</dbReference>
<dbReference type="Pfam" id="PF01529">
    <property type="entry name" value="DHHC"/>
    <property type="match status" value="1"/>
</dbReference>
<comment type="similarity">
    <text evidence="10">Belongs to the DHHC palmitoyltransferase family.</text>
</comment>
<evidence type="ECO:0000256" key="8">
    <source>
        <dbReference type="ARBA" id="ARBA00023315"/>
    </source>
</evidence>
<dbReference type="Proteomes" id="UP000683925">
    <property type="component" value="Unassembled WGS sequence"/>
</dbReference>
<feature type="transmembrane region" description="Helical" evidence="10">
    <location>
        <begin position="158"/>
        <end position="176"/>
    </location>
</feature>
<evidence type="ECO:0000256" key="2">
    <source>
        <dbReference type="ARBA" id="ARBA00022679"/>
    </source>
</evidence>
<name>A0A8S1SFI1_PAROT</name>
<evidence type="ECO:0000256" key="10">
    <source>
        <dbReference type="RuleBase" id="RU079119"/>
    </source>
</evidence>
<proteinExistence type="inferred from homology"/>
<organism evidence="12 13">
    <name type="scientific">Paramecium octaurelia</name>
    <dbReference type="NCBI Taxonomy" id="43137"/>
    <lineage>
        <taxon>Eukaryota</taxon>
        <taxon>Sar</taxon>
        <taxon>Alveolata</taxon>
        <taxon>Ciliophora</taxon>
        <taxon>Intramacronucleata</taxon>
        <taxon>Oligohymenophorea</taxon>
        <taxon>Peniculida</taxon>
        <taxon>Parameciidae</taxon>
        <taxon>Paramecium</taxon>
    </lineage>
</organism>
<gene>
    <name evidence="12" type="ORF">POCTA_138.1.T0090178</name>
</gene>
<dbReference type="InterPro" id="IPR001594">
    <property type="entry name" value="Palmitoyltrfase_DHHC"/>
</dbReference>
<comment type="caution">
    <text evidence="12">The sequence shown here is derived from an EMBL/GenBank/DDBJ whole genome shotgun (WGS) entry which is preliminary data.</text>
</comment>
<dbReference type="PROSITE" id="PS50216">
    <property type="entry name" value="DHHC"/>
    <property type="match status" value="1"/>
</dbReference>
<dbReference type="InterPro" id="IPR039859">
    <property type="entry name" value="PFA4/ZDH16/20/ERF2-like"/>
</dbReference>
<keyword evidence="7" id="KW-0449">Lipoprotein</keyword>